<feature type="transmembrane region" description="Helical" evidence="11">
    <location>
        <begin position="1127"/>
        <end position="1144"/>
    </location>
</feature>
<dbReference type="Pfam" id="PF00664">
    <property type="entry name" value="ABC_membrane"/>
    <property type="match status" value="2"/>
</dbReference>
<reference evidence="16" key="2">
    <citation type="journal article" date="2012" name="G3 (Bethesda)">
        <title>Pichia sorbitophila, an interspecies yeast hybrid reveals early steps of genome resolution following polyploidization.</title>
        <authorList>
            <person name="Leh Louis V."/>
            <person name="Despons L."/>
            <person name="Friedrich A."/>
            <person name="Martin T."/>
            <person name="Durrens P."/>
            <person name="Casaregola S."/>
            <person name="Neuveglise C."/>
            <person name="Fairhead C."/>
            <person name="Marck C."/>
            <person name="Cruz J.A."/>
            <person name="Straub M.L."/>
            <person name="Kugler V."/>
            <person name="Sacerdot C."/>
            <person name="Uzunov Z."/>
            <person name="Thierry A."/>
            <person name="Weiss S."/>
            <person name="Bleykasten C."/>
            <person name="De Montigny J."/>
            <person name="Jacques N."/>
            <person name="Jung P."/>
            <person name="Lemaire M."/>
            <person name="Mallet S."/>
            <person name="Morel G."/>
            <person name="Richard G.F."/>
            <person name="Sarkar A."/>
            <person name="Savel G."/>
            <person name="Schacherer J."/>
            <person name="Seret M.L."/>
            <person name="Talla E."/>
            <person name="Samson G."/>
            <person name="Jubin C."/>
            <person name="Poulain J."/>
            <person name="Vacherie B."/>
            <person name="Barbe V."/>
            <person name="Pelletier E."/>
            <person name="Sherman D.J."/>
            <person name="Westhof E."/>
            <person name="Weissenbach J."/>
            <person name="Baret P.V."/>
            <person name="Wincker P."/>
            <person name="Gaillardin C."/>
            <person name="Dujon B."/>
            <person name="Souciet J.L."/>
        </authorList>
    </citation>
    <scope>NUCLEOTIDE SEQUENCE [LARGE SCALE GENOMIC DNA]</scope>
    <source>
        <strain evidence="16">ATCC MYA-4447 / BCRC 22081 / CBS 7064 / NBRC 10061 / NRRL Y-12695</strain>
    </source>
</reference>
<dbReference type="STRING" id="559304.G8YI86"/>
<keyword evidence="8 11" id="KW-1133">Transmembrane helix</keyword>
<feature type="domain" description="ABC transmembrane type-1" evidence="13">
    <location>
        <begin position="188"/>
        <end position="470"/>
    </location>
</feature>
<evidence type="ECO:0000256" key="4">
    <source>
        <dbReference type="ARBA" id="ARBA00022692"/>
    </source>
</evidence>
<keyword evidence="4 11" id="KW-0812">Transmembrane</keyword>
<evidence type="ECO:0000256" key="6">
    <source>
        <dbReference type="ARBA" id="ARBA00022741"/>
    </source>
</evidence>
<feature type="transmembrane region" description="Helical" evidence="11">
    <location>
        <begin position="987"/>
        <end position="1004"/>
    </location>
</feature>
<dbReference type="CDD" id="cd18597">
    <property type="entry name" value="ABC_6TM_YOR1_D1_like"/>
    <property type="match status" value="1"/>
</dbReference>
<feature type="transmembrane region" description="Helical" evidence="11">
    <location>
        <begin position="868"/>
        <end position="891"/>
    </location>
</feature>
<feature type="transmembrane region" description="Helical" evidence="11">
    <location>
        <begin position="1010"/>
        <end position="1029"/>
    </location>
</feature>
<reference evidence="15" key="1">
    <citation type="submission" date="2011-10" db="EMBL/GenBank/DDBJ databases">
        <authorList>
            <person name="Genoscope - CEA"/>
        </authorList>
    </citation>
    <scope>NUCLEOTIDE SEQUENCE</scope>
</reference>
<evidence type="ECO:0000256" key="10">
    <source>
        <dbReference type="SAM" id="MobiDB-lite"/>
    </source>
</evidence>
<evidence type="ECO:0000256" key="7">
    <source>
        <dbReference type="ARBA" id="ARBA00022840"/>
    </source>
</evidence>
<dbReference type="Gene3D" id="1.20.1560.10">
    <property type="entry name" value="ABC transporter type 1, transmembrane domain"/>
    <property type="match status" value="2"/>
</dbReference>
<dbReference type="InterPro" id="IPR011527">
    <property type="entry name" value="ABC1_TM_dom"/>
</dbReference>
<dbReference type="EMBL" id="FO082053">
    <property type="protein sequence ID" value="CCE80373.1"/>
    <property type="molecule type" value="Genomic_DNA"/>
</dbReference>
<evidence type="ECO:0000256" key="11">
    <source>
        <dbReference type="SAM" id="Phobius"/>
    </source>
</evidence>
<evidence type="ECO:0000313" key="14">
    <source>
        <dbReference type="EMBL" id="CCE80373.1"/>
    </source>
</evidence>
<evidence type="ECO:0000256" key="3">
    <source>
        <dbReference type="ARBA" id="ARBA00022448"/>
    </source>
</evidence>
<comment type="similarity">
    <text evidence="2">Belongs to the ABC transporter superfamily. ABCC family. Conjugate transporter (TC 3.A.1.208) subfamily.</text>
</comment>
<accession>G8YI86</accession>
<sequence length="1450" mass="164155">MSHVYDRNRFSAQTESGGPYESYGEMYGRDMMGAGRGVSMEATPYESDFSTQMNIEQDLENQPELHNEQRLFSFLLPKSVPPLTSPDERKPYPHYTSNFLNKMVFFWNIPILYKGYKRTLLPDDLFYLPDHVKVEPMHRKFDQSLRRRIDKAKEKYMKKNGSLDGFKWSPNLIPLSLFETFWWQYTRSTIYLALAFCCEGLSPLVSKALINFVEDRFLGLESTYNRGVGLTIGAVILIMVNGLLLNHFFYNSMMTGAQSKAILTKSLLLKSFRLSARSREEYSVARITSIMSTDLARIDLAFAYQPILVCFPILVVIAIVLLLVNIGVSSLAGIGLFVISLFVCLISTRKLFVLREKVLEHTDKRIGLVREVLNNLKIIKFYAWELAYKYNIADARQKEMKYLFSIKVLRDVVTSYAVTIPTLSSMLSFVTMWASSSMKSPAEVFSSLSLFSILGQAVMLLPITLATGADALIGFGRCRDFLMAEETELDDYTLKDSNSSEFEFGGAPEPENDVVIEIENANFVWESALSRKHSALDYNSSGDEQKKTHSNGTSGKNYGIQNKEKYIDESDESGSSNDTCYEPDYYSLQGNQFPGLHNINLKIKRNEFVIVTGSIGSGKSTLLAALSGTMKLANPNTGHYVKNGESLLCSIPWMQNATIRENILFGRPYDAKRYQDVVSACCLLDDFKTFPAKDMTEIGERGINLSGGQKARISLARACYSDINVLLFDDVLSAVDSRVGTHIVKNLFNDFLKDRTKILATHQLSTIQSADKIIYLRGDGSIDCGSLEELRFRNDQFRRLLDFNIQSKPEEEPKVSVEEQQAYERKFADISKQEEFDSAGRMMADEEKATNALSYKVYKMYITSGNGIFGSFAPILFVLLVIIATYCQLFTNTWLSYWTQKKFVGRSDDFYVGYYVMFAVLTVFFTALEFIMLAYMNNNSASLLNVRAISRILHVPMSFIDTNPIGRVLNRFTKDTDSLDNEIGEQLRLFIFPFAIIIGINILCICYLPWYAIAVPFLFFAFLFLSNFYQGASREIKRLEALQRSLVYNNFNETLTGMSTIQEYKMEYSFIAKNDKYINSMNEAYYLTIANQRWLAINLDIVVSCFALIICLLCVTGQFNIGPSSTGLLLSYVIQIVGLLSLTVRAMTQVENEMNSAERLHHYAYKIPQEPEYKKPETAPPPEWPSSGYIKFDNISMRYRPGLPLVLKDMNLNVYPGEKVGICGKTGAGKSSLMSALYRLCELDKGSITIDGLDIKDLGLYELRSKLSMIPQDPVLFQGTIRSNLDPFNEYPDDLLWDALRRSGLIKADEIARAKQITEPQSGNELHKFHLKQVVTQDGGNLSLGERQLIALARALVRNSKVLILDEATSSVDFETDANIQDTIAEEFSQCTILCIAHRLQTILNYDRIVVIDDGRIVEKGTPVSLFKAGGVFRKMCDKAHIDSSEFDKY</sequence>
<feature type="transmembrane region" description="Helical" evidence="11">
    <location>
        <begin position="230"/>
        <end position="250"/>
    </location>
</feature>
<feature type="region of interest" description="Disordered" evidence="10">
    <location>
        <begin position="538"/>
        <end position="561"/>
    </location>
</feature>
<keyword evidence="9 11" id="KW-0472">Membrane</keyword>
<dbReference type="Proteomes" id="UP000005222">
    <property type="component" value="Chromosome G"/>
</dbReference>
<evidence type="ECO:0000256" key="2">
    <source>
        <dbReference type="ARBA" id="ARBA00009726"/>
    </source>
</evidence>
<name>G8YI86_PICSO</name>
<dbReference type="InterPro" id="IPR036640">
    <property type="entry name" value="ABC1_TM_sf"/>
</dbReference>
<dbReference type="FunFam" id="3.40.50.300:FF:000565">
    <property type="entry name" value="ABC bile acid transporter"/>
    <property type="match status" value="1"/>
</dbReference>
<dbReference type="CDD" id="cd03250">
    <property type="entry name" value="ABCC_MRP_domain1"/>
    <property type="match status" value="1"/>
</dbReference>
<keyword evidence="3" id="KW-0813">Transport</keyword>
<dbReference type="eggNOG" id="KOG0054">
    <property type="taxonomic scope" value="Eukaryota"/>
</dbReference>
<dbReference type="PROSITE" id="PS50929">
    <property type="entry name" value="ABC_TM1F"/>
    <property type="match status" value="2"/>
</dbReference>
<dbReference type="InterPro" id="IPR050173">
    <property type="entry name" value="ABC_transporter_C-like"/>
</dbReference>
<dbReference type="InterPro" id="IPR017871">
    <property type="entry name" value="ABC_transporter-like_CS"/>
</dbReference>
<dbReference type="GO" id="GO:0016887">
    <property type="term" value="F:ATP hydrolysis activity"/>
    <property type="evidence" value="ECO:0007669"/>
    <property type="project" value="InterPro"/>
</dbReference>
<dbReference type="CDD" id="cd03244">
    <property type="entry name" value="ABCC_MRP_domain2"/>
    <property type="match status" value="1"/>
</dbReference>
<feature type="compositionally biased region" description="Polar residues" evidence="10">
    <location>
        <begin position="550"/>
        <end position="560"/>
    </location>
</feature>
<keyword evidence="7" id="KW-0067">ATP-binding</keyword>
<dbReference type="PROSITE" id="PS50893">
    <property type="entry name" value="ABC_TRANSPORTER_2"/>
    <property type="match status" value="2"/>
</dbReference>
<dbReference type="HOGENOM" id="CLU_000604_27_1_1"/>
<evidence type="ECO:0000256" key="5">
    <source>
        <dbReference type="ARBA" id="ARBA00022737"/>
    </source>
</evidence>
<organism evidence="15 16">
    <name type="scientific">Pichia sorbitophila (strain ATCC MYA-4447 / BCRC 22081 / CBS 7064 / NBRC 10061 / NRRL Y-12695)</name>
    <name type="common">Hybrid yeast</name>
    <dbReference type="NCBI Taxonomy" id="559304"/>
    <lineage>
        <taxon>Eukaryota</taxon>
        <taxon>Fungi</taxon>
        <taxon>Dikarya</taxon>
        <taxon>Ascomycota</taxon>
        <taxon>Saccharomycotina</taxon>
        <taxon>Pichiomycetes</taxon>
        <taxon>Debaryomycetaceae</taxon>
        <taxon>Millerozyma</taxon>
    </lineage>
</organism>
<dbReference type="GO" id="GO:0005886">
    <property type="term" value="C:plasma membrane"/>
    <property type="evidence" value="ECO:0007669"/>
    <property type="project" value="TreeGrafter"/>
</dbReference>
<dbReference type="GO" id="GO:0008559">
    <property type="term" value="F:ABC-type xenobiotic transporter activity"/>
    <property type="evidence" value="ECO:0007669"/>
    <property type="project" value="TreeGrafter"/>
</dbReference>
<dbReference type="SMART" id="SM00382">
    <property type="entry name" value="AAA"/>
    <property type="match status" value="2"/>
</dbReference>
<keyword evidence="16" id="KW-1185">Reference proteome</keyword>
<dbReference type="SUPFAM" id="SSF90123">
    <property type="entry name" value="ABC transporter transmembrane region"/>
    <property type="match status" value="2"/>
</dbReference>
<dbReference type="OrthoDB" id="6500128at2759"/>
<evidence type="ECO:0000313" key="15">
    <source>
        <dbReference type="EMBL" id="CCE81138.1"/>
    </source>
</evidence>
<dbReference type="PROSITE" id="PS00211">
    <property type="entry name" value="ABC_TRANSPORTER_1"/>
    <property type="match status" value="1"/>
</dbReference>
<feature type="region of interest" description="Disordered" evidence="10">
    <location>
        <begin position="1"/>
        <end position="22"/>
    </location>
</feature>
<dbReference type="SUPFAM" id="SSF52540">
    <property type="entry name" value="P-loop containing nucleoside triphosphate hydrolases"/>
    <property type="match status" value="2"/>
</dbReference>
<evidence type="ECO:0000256" key="9">
    <source>
        <dbReference type="ARBA" id="ARBA00023136"/>
    </source>
</evidence>
<protein>
    <submittedName>
        <fullName evidence="15">Piso0_003489 protein</fullName>
    </submittedName>
</protein>
<feature type="transmembrane region" description="Helical" evidence="11">
    <location>
        <begin position="330"/>
        <end position="348"/>
    </location>
</feature>
<feature type="transmembrane region" description="Helical" evidence="11">
    <location>
        <begin position="1101"/>
        <end position="1121"/>
    </location>
</feature>
<dbReference type="InParanoid" id="G8YI86"/>
<feature type="transmembrane region" description="Helical" evidence="11">
    <location>
        <begin position="408"/>
        <end position="430"/>
    </location>
</feature>
<dbReference type="GO" id="GO:0005524">
    <property type="term" value="F:ATP binding"/>
    <property type="evidence" value="ECO:0007669"/>
    <property type="project" value="UniProtKB-KW"/>
</dbReference>
<feature type="domain" description="ABC transporter" evidence="12">
    <location>
        <begin position="580"/>
        <end position="803"/>
    </location>
</feature>
<keyword evidence="6" id="KW-0547">Nucleotide-binding</keyword>
<dbReference type="Pfam" id="PF00005">
    <property type="entry name" value="ABC_tran"/>
    <property type="match status" value="2"/>
</dbReference>
<gene>
    <name evidence="15" type="primary">Piso0_003489</name>
    <name evidence="14" type="ORF">GNLVRS01_PISO0G13448g</name>
    <name evidence="15" type="ORF">GNLVRS01_PISO0H13449g</name>
</gene>
<dbReference type="PANTHER" id="PTHR24223:SF456">
    <property type="entry name" value="MULTIDRUG RESISTANCE-ASSOCIATED PROTEIN LETHAL(2)03659"/>
    <property type="match status" value="1"/>
</dbReference>
<dbReference type="InterPro" id="IPR027417">
    <property type="entry name" value="P-loop_NTPase"/>
</dbReference>
<dbReference type="CDD" id="cd18606">
    <property type="entry name" value="ABC_6TM_YOR1_D2_like"/>
    <property type="match status" value="1"/>
</dbReference>
<evidence type="ECO:0000256" key="1">
    <source>
        <dbReference type="ARBA" id="ARBA00004141"/>
    </source>
</evidence>
<dbReference type="Gene3D" id="3.40.50.300">
    <property type="entry name" value="P-loop containing nucleotide triphosphate hydrolases"/>
    <property type="match status" value="2"/>
</dbReference>
<dbReference type="FunFam" id="1.20.1560.10:FF:000010">
    <property type="entry name" value="Multidrug resistance-associated ABC transporter"/>
    <property type="match status" value="1"/>
</dbReference>
<feature type="domain" description="ABC transmembrane type-1" evidence="13">
    <location>
        <begin position="875"/>
        <end position="1152"/>
    </location>
</feature>
<comment type="subcellular location">
    <subcellularLocation>
        <location evidence="1">Membrane</location>
        <topology evidence="1">Multi-pass membrane protein</topology>
    </subcellularLocation>
</comment>
<feature type="transmembrane region" description="Helical" evidence="11">
    <location>
        <begin position="301"/>
        <end position="324"/>
    </location>
</feature>
<dbReference type="EMBL" id="FO082052">
    <property type="protein sequence ID" value="CCE81138.1"/>
    <property type="molecule type" value="Genomic_DNA"/>
</dbReference>
<evidence type="ECO:0000259" key="12">
    <source>
        <dbReference type="PROSITE" id="PS50893"/>
    </source>
</evidence>
<feature type="transmembrane region" description="Helical" evidence="11">
    <location>
        <begin position="911"/>
        <end position="935"/>
    </location>
</feature>
<evidence type="ECO:0000259" key="13">
    <source>
        <dbReference type="PROSITE" id="PS50929"/>
    </source>
</evidence>
<keyword evidence="5" id="KW-0677">Repeat</keyword>
<feature type="transmembrane region" description="Helical" evidence="11">
    <location>
        <begin position="450"/>
        <end position="473"/>
    </location>
</feature>
<feature type="transmembrane region" description="Helical" evidence="11">
    <location>
        <begin position="190"/>
        <end position="210"/>
    </location>
</feature>
<feature type="domain" description="ABC transporter" evidence="12">
    <location>
        <begin position="1190"/>
        <end position="1439"/>
    </location>
</feature>
<evidence type="ECO:0000256" key="8">
    <source>
        <dbReference type="ARBA" id="ARBA00022989"/>
    </source>
</evidence>
<dbReference type="FunFam" id="3.40.50.300:FF:000973">
    <property type="entry name" value="Multidrug resistance-associated protein 4"/>
    <property type="match status" value="1"/>
</dbReference>
<evidence type="ECO:0000313" key="16">
    <source>
        <dbReference type="Proteomes" id="UP000005222"/>
    </source>
</evidence>
<dbReference type="InterPro" id="IPR003439">
    <property type="entry name" value="ABC_transporter-like_ATP-bd"/>
</dbReference>
<proteinExistence type="inferred from homology"/>
<dbReference type="Proteomes" id="UP000005222">
    <property type="component" value="Chromosome H"/>
</dbReference>
<dbReference type="InterPro" id="IPR003593">
    <property type="entry name" value="AAA+_ATPase"/>
</dbReference>
<dbReference type="PANTHER" id="PTHR24223">
    <property type="entry name" value="ATP-BINDING CASSETTE SUB-FAMILY C"/>
    <property type="match status" value="1"/>
</dbReference>